<dbReference type="Proteomes" id="UP001358586">
    <property type="component" value="Chromosome 13"/>
</dbReference>
<protein>
    <submittedName>
        <fullName evidence="1">Uncharacterized protein</fullName>
    </submittedName>
</protein>
<evidence type="ECO:0000313" key="2">
    <source>
        <dbReference type="Proteomes" id="UP001358586"/>
    </source>
</evidence>
<evidence type="ECO:0000313" key="1">
    <source>
        <dbReference type="EMBL" id="KAK5771633.1"/>
    </source>
</evidence>
<comment type="caution">
    <text evidence="1">The sequence shown here is derived from an EMBL/GenBank/DDBJ whole genome shotgun (WGS) entry which is preliminary data.</text>
</comment>
<name>A0ABR0MEW8_GOSAR</name>
<dbReference type="EMBL" id="JARKNE010000013">
    <property type="protein sequence ID" value="KAK5771633.1"/>
    <property type="molecule type" value="Genomic_DNA"/>
</dbReference>
<reference evidence="1 2" key="1">
    <citation type="submission" date="2023-03" db="EMBL/GenBank/DDBJ databases">
        <title>WGS of Gossypium arboreum.</title>
        <authorList>
            <person name="Yu D."/>
        </authorList>
    </citation>
    <scope>NUCLEOTIDE SEQUENCE [LARGE SCALE GENOMIC DNA]</scope>
    <source>
        <tissue evidence="1">Leaf</tissue>
    </source>
</reference>
<accession>A0ABR0MEW8</accession>
<sequence length="105" mass="11623">MDDLEGSEFIRNVDITTWVPPFSTTIKINFDRPFDKQRSQLASEVVTRNGKGQVMIARLKLHENVGSTFVAKALACLFANQTGIEMGLSETIVKGDALSIAYFVL</sequence>
<proteinExistence type="predicted"/>
<keyword evidence="2" id="KW-1185">Reference proteome</keyword>
<gene>
    <name evidence="1" type="ORF">PVK06_047861</name>
</gene>
<organism evidence="1 2">
    <name type="scientific">Gossypium arboreum</name>
    <name type="common">Tree cotton</name>
    <name type="synonym">Gossypium nanking</name>
    <dbReference type="NCBI Taxonomy" id="29729"/>
    <lineage>
        <taxon>Eukaryota</taxon>
        <taxon>Viridiplantae</taxon>
        <taxon>Streptophyta</taxon>
        <taxon>Embryophyta</taxon>
        <taxon>Tracheophyta</taxon>
        <taxon>Spermatophyta</taxon>
        <taxon>Magnoliopsida</taxon>
        <taxon>eudicotyledons</taxon>
        <taxon>Gunneridae</taxon>
        <taxon>Pentapetalae</taxon>
        <taxon>rosids</taxon>
        <taxon>malvids</taxon>
        <taxon>Malvales</taxon>
        <taxon>Malvaceae</taxon>
        <taxon>Malvoideae</taxon>
        <taxon>Gossypium</taxon>
    </lineage>
</organism>